<evidence type="ECO:0000313" key="1">
    <source>
        <dbReference type="EMBL" id="QUN05099.1"/>
    </source>
</evidence>
<reference evidence="1 2" key="1">
    <citation type="submission" date="2021-04" db="EMBL/GenBank/DDBJ databases">
        <title>Novel species identification of genus Shewanella.</title>
        <authorList>
            <person name="Liu G."/>
        </authorList>
    </citation>
    <scope>NUCLEOTIDE SEQUENCE [LARGE SCALE GENOMIC DNA]</scope>
    <source>
        <strain evidence="1 2">FJAT-54481</strain>
    </source>
</reference>
<proteinExistence type="predicted"/>
<protein>
    <submittedName>
        <fullName evidence="1">Uncharacterized protein</fullName>
    </submittedName>
</protein>
<accession>A0ABX7YR57</accession>
<keyword evidence="2" id="KW-1185">Reference proteome</keyword>
<dbReference type="RefSeq" id="WP_212594149.1">
    <property type="nucleotide sequence ID" value="NZ_CP073587.1"/>
</dbReference>
<dbReference type="EMBL" id="CP073587">
    <property type="protein sequence ID" value="QUN05099.1"/>
    <property type="molecule type" value="Genomic_DNA"/>
</dbReference>
<evidence type="ECO:0000313" key="2">
    <source>
        <dbReference type="Proteomes" id="UP000679575"/>
    </source>
</evidence>
<sequence>MSQYFDQLKSNLEELKLLSAKDGAIGFFSQEALRFHSVAGTILSSFKADTSASVDERYITHILSRSLMENYFWLLYIFDDAAKRDSRYQELINSFKRDYNKLLNEPLLPHKDKLEPSQTAWASAPKAMDVNSMLAQLTNNYGDRLSYLYFIYRVTSFDTHGKNLNNILQTAFGKTANFPILDIGKAFELVANQYLVTLAALKAANEI</sequence>
<name>A0ABX7YR57_9GAMM</name>
<gene>
    <name evidence="1" type="ORF">KDN34_12865</name>
</gene>
<dbReference type="Proteomes" id="UP000679575">
    <property type="component" value="Chromosome"/>
</dbReference>
<organism evidence="1 2">
    <name type="scientific">Shewanella yunxiaonensis</name>
    <dbReference type="NCBI Taxonomy" id="2829809"/>
    <lineage>
        <taxon>Bacteria</taxon>
        <taxon>Pseudomonadati</taxon>
        <taxon>Pseudomonadota</taxon>
        <taxon>Gammaproteobacteria</taxon>
        <taxon>Alteromonadales</taxon>
        <taxon>Shewanellaceae</taxon>
        <taxon>Shewanella</taxon>
    </lineage>
</organism>